<evidence type="ECO:0000313" key="1">
    <source>
        <dbReference type="EMBL" id="RIB00014.1"/>
    </source>
</evidence>
<feature type="non-terminal residue" evidence="1">
    <location>
        <position position="1"/>
    </location>
</feature>
<dbReference type="STRING" id="44941.A0A397TP96"/>
<sequence length="65" mass="7659">DCCINSCVAFTNEFINMKYYSECNEPRYKFGKASGESRKNATYWPLVSSFQMQYRDKTRAEALCY</sequence>
<dbReference type="EMBL" id="QKWP01005672">
    <property type="protein sequence ID" value="RIB00014.1"/>
    <property type="molecule type" value="Genomic_DNA"/>
</dbReference>
<comment type="caution">
    <text evidence="1">The sequence shown here is derived from an EMBL/GenBank/DDBJ whole genome shotgun (WGS) entry which is preliminary data.</text>
</comment>
<reference evidence="1 3" key="1">
    <citation type="submission" date="2018-06" db="EMBL/GenBank/DDBJ databases">
        <title>Comparative genomics reveals the genomic features of Rhizophagus irregularis, R. cerebriforme, R. diaphanum and Gigaspora rosea, and their symbiotic lifestyle signature.</title>
        <authorList>
            <person name="Morin E."/>
            <person name="San Clemente H."/>
            <person name="Chen E.C.H."/>
            <person name="De La Providencia I."/>
            <person name="Hainaut M."/>
            <person name="Kuo A."/>
            <person name="Kohler A."/>
            <person name="Murat C."/>
            <person name="Tang N."/>
            <person name="Roy S."/>
            <person name="Loubradou J."/>
            <person name="Henrissat B."/>
            <person name="Grigoriev I.V."/>
            <person name="Corradi N."/>
            <person name="Roux C."/>
            <person name="Martin F.M."/>
        </authorList>
    </citation>
    <scope>NUCLEOTIDE SEQUENCE [LARGE SCALE GENOMIC DNA]</scope>
    <source>
        <strain evidence="1 3">DAOM 194757</strain>
    </source>
</reference>
<proteinExistence type="predicted"/>
<evidence type="ECO:0000313" key="3">
    <source>
        <dbReference type="Proteomes" id="UP000266673"/>
    </source>
</evidence>
<evidence type="ECO:0000313" key="2">
    <source>
        <dbReference type="EMBL" id="RIB00948.1"/>
    </source>
</evidence>
<dbReference type="Proteomes" id="UP000266673">
    <property type="component" value="Unassembled WGS sequence"/>
</dbReference>
<accession>A0A397TP96</accession>
<organism evidence="1 3">
    <name type="scientific">Gigaspora rosea</name>
    <dbReference type="NCBI Taxonomy" id="44941"/>
    <lineage>
        <taxon>Eukaryota</taxon>
        <taxon>Fungi</taxon>
        <taxon>Fungi incertae sedis</taxon>
        <taxon>Mucoromycota</taxon>
        <taxon>Glomeromycotina</taxon>
        <taxon>Glomeromycetes</taxon>
        <taxon>Diversisporales</taxon>
        <taxon>Gigasporaceae</taxon>
        <taxon>Gigaspora</taxon>
    </lineage>
</organism>
<gene>
    <name evidence="2" type="ORF">C2G38_1993631</name>
    <name evidence="1" type="ORF">C2G38_1994757</name>
</gene>
<keyword evidence="3" id="KW-1185">Reference proteome</keyword>
<name>A0A397TP96_9GLOM</name>
<dbReference type="OrthoDB" id="3257409at2759"/>
<protein>
    <submittedName>
        <fullName evidence="1">Uncharacterized protein</fullName>
    </submittedName>
</protein>
<dbReference type="EMBL" id="QKWP01003437">
    <property type="protein sequence ID" value="RIB00948.1"/>
    <property type="molecule type" value="Genomic_DNA"/>
</dbReference>
<dbReference type="AlphaFoldDB" id="A0A397TP96"/>